<dbReference type="InterPro" id="IPR027450">
    <property type="entry name" value="AlkB-like"/>
</dbReference>
<dbReference type="PANTHER" id="PTHR31212">
    <property type="entry name" value="ALPHA-KETOGLUTARATE-DEPENDENT DIOXYGENASE ALKB HOMOLOG 3"/>
    <property type="match status" value="1"/>
</dbReference>
<evidence type="ECO:0000313" key="2">
    <source>
        <dbReference type="EMBL" id="GAA5053921.1"/>
    </source>
</evidence>
<sequence length="208" mass="23122">MSTPLQGSLLDGFGDTQFSPLGHARRTVLDRGAWVDVLPGWLSGADALFDRLVDDVPWKAERRPMYDRVVEVPRLTRFYAEHEPLPDPVLGDARRELSDHYRTELGESFRTAGLCYYRDGRDSVAWHGDTIGPGATHDTMVAIVSIGAPRALLLRPRGGGPSVRFQVGHGDLLVMGGSCQRTWEHAIPKSRKPTGPRISIQYRPRGVR</sequence>
<keyword evidence="2" id="KW-0223">Dioxygenase</keyword>
<name>A0ABP9KCD4_9NOCA</name>
<comment type="caution">
    <text evidence="2">The sequence shown here is derived from an EMBL/GenBank/DDBJ whole genome shotgun (WGS) entry which is preliminary data.</text>
</comment>
<reference evidence="3" key="1">
    <citation type="journal article" date="2019" name="Int. J. Syst. Evol. Microbiol.">
        <title>The Global Catalogue of Microorganisms (GCM) 10K type strain sequencing project: providing services to taxonomists for standard genome sequencing and annotation.</title>
        <authorList>
            <consortium name="The Broad Institute Genomics Platform"/>
            <consortium name="The Broad Institute Genome Sequencing Center for Infectious Disease"/>
            <person name="Wu L."/>
            <person name="Ma J."/>
        </authorList>
    </citation>
    <scope>NUCLEOTIDE SEQUENCE [LARGE SCALE GENOMIC DNA]</scope>
    <source>
        <strain evidence="3">JCM 18298</strain>
    </source>
</reference>
<dbReference type="InterPro" id="IPR005123">
    <property type="entry name" value="Oxoglu/Fe-dep_dioxygenase_dom"/>
</dbReference>
<protein>
    <submittedName>
        <fullName evidence="2">Alpha-ketoglutarate-dependent dioxygenase AlkB</fullName>
    </submittedName>
</protein>
<dbReference type="InterPro" id="IPR037151">
    <property type="entry name" value="AlkB-like_sf"/>
</dbReference>
<dbReference type="InterPro" id="IPR032854">
    <property type="entry name" value="ALKBH3"/>
</dbReference>
<dbReference type="Proteomes" id="UP001500603">
    <property type="component" value="Unassembled WGS sequence"/>
</dbReference>
<dbReference type="Gene3D" id="2.60.120.590">
    <property type="entry name" value="Alpha-ketoglutarate-dependent dioxygenase AlkB-like"/>
    <property type="match status" value="1"/>
</dbReference>
<proteinExistence type="predicted"/>
<dbReference type="PANTHER" id="PTHR31212:SF4">
    <property type="entry name" value="ALPHA-KETOGLUTARATE-DEPENDENT DIOXYGENASE ALKB HOMOLOG 3"/>
    <property type="match status" value="1"/>
</dbReference>
<dbReference type="EMBL" id="BAABJM010000002">
    <property type="protein sequence ID" value="GAA5053921.1"/>
    <property type="molecule type" value="Genomic_DNA"/>
</dbReference>
<dbReference type="PROSITE" id="PS51471">
    <property type="entry name" value="FE2OG_OXY"/>
    <property type="match status" value="1"/>
</dbReference>
<evidence type="ECO:0000313" key="3">
    <source>
        <dbReference type="Proteomes" id="UP001500603"/>
    </source>
</evidence>
<dbReference type="GO" id="GO:0051213">
    <property type="term" value="F:dioxygenase activity"/>
    <property type="evidence" value="ECO:0007669"/>
    <property type="project" value="UniProtKB-KW"/>
</dbReference>
<dbReference type="Pfam" id="PF13532">
    <property type="entry name" value="2OG-FeII_Oxy_2"/>
    <property type="match status" value="1"/>
</dbReference>
<dbReference type="RefSeq" id="WP_345495776.1">
    <property type="nucleotide sequence ID" value="NZ_BAABJM010000002.1"/>
</dbReference>
<accession>A0ABP9KCD4</accession>
<dbReference type="SUPFAM" id="SSF51197">
    <property type="entry name" value="Clavaminate synthase-like"/>
    <property type="match status" value="1"/>
</dbReference>
<evidence type="ECO:0000259" key="1">
    <source>
        <dbReference type="PROSITE" id="PS51471"/>
    </source>
</evidence>
<organism evidence="2 3">
    <name type="scientific">Nocardia callitridis</name>
    <dbReference type="NCBI Taxonomy" id="648753"/>
    <lineage>
        <taxon>Bacteria</taxon>
        <taxon>Bacillati</taxon>
        <taxon>Actinomycetota</taxon>
        <taxon>Actinomycetes</taxon>
        <taxon>Mycobacteriales</taxon>
        <taxon>Nocardiaceae</taxon>
        <taxon>Nocardia</taxon>
    </lineage>
</organism>
<feature type="domain" description="Fe2OG dioxygenase" evidence="1">
    <location>
        <begin position="108"/>
        <end position="206"/>
    </location>
</feature>
<keyword evidence="2" id="KW-0560">Oxidoreductase</keyword>
<keyword evidence="3" id="KW-1185">Reference proteome</keyword>
<gene>
    <name evidence="2" type="ORF">GCM10023318_28260</name>
</gene>